<name>I0IFT4_PHYMF</name>
<dbReference type="OrthoDB" id="9770347at2"/>
<feature type="transmembrane region" description="Helical" evidence="7">
    <location>
        <begin position="47"/>
        <end position="73"/>
    </location>
</feature>
<feature type="transmembrane region" description="Helical" evidence="7">
    <location>
        <begin position="399"/>
        <end position="423"/>
    </location>
</feature>
<evidence type="ECO:0000256" key="4">
    <source>
        <dbReference type="ARBA" id="ARBA00022692"/>
    </source>
</evidence>
<feature type="transmembrane region" description="Helical" evidence="7">
    <location>
        <begin position="472"/>
        <end position="492"/>
    </location>
</feature>
<reference evidence="8 9" key="1">
    <citation type="submission" date="2012-02" db="EMBL/GenBank/DDBJ databases">
        <title>Complete genome sequence of Phycisphaera mikurensis NBRC 102666.</title>
        <authorList>
            <person name="Ankai A."/>
            <person name="Hosoyama A."/>
            <person name="Terui Y."/>
            <person name="Sekine M."/>
            <person name="Fukai R."/>
            <person name="Kato Y."/>
            <person name="Nakamura S."/>
            <person name="Yamada-Narita S."/>
            <person name="Kawakoshi A."/>
            <person name="Fukunaga Y."/>
            <person name="Yamazaki S."/>
            <person name="Fujita N."/>
        </authorList>
    </citation>
    <scope>NUCLEOTIDE SEQUENCE [LARGE SCALE GENOMIC DNA]</scope>
    <source>
        <strain evidence="9">NBRC 102666 / KCTC 22515 / FYK2301M01</strain>
    </source>
</reference>
<feature type="transmembrane region" description="Helical" evidence="7">
    <location>
        <begin position="177"/>
        <end position="197"/>
    </location>
</feature>
<dbReference type="Proteomes" id="UP000007881">
    <property type="component" value="Chromosome"/>
</dbReference>
<accession>I0IFT4</accession>
<gene>
    <name evidence="8" type="ordered locus">PSMK_19630</name>
</gene>
<feature type="transmembrane region" description="Helical" evidence="7">
    <location>
        <begin position="370"/>
        <end position="393"/>
    </location>
</feature>
<dbReference type="KEGG" id="phm:PSMK_19630"/>
<keyword evidence="9" id="KW-1185">Reference proteome</keyword>
<sequence>MSGGRDQQSLGVRTRRSAVAALGSGGVQTLLGVAATAILARQLGPEAFGLMAMATTAFAFLGPLADFGLPHALVHHSRFDPPLAAAMFRLNRRLVLLLVPVLAATGPLAAWFYGHAVITPLVLVCAGAVGFATLLNLHRAVLRRGMRFEALAAIETVALGLAVAAAVAAAAAGAGVWALAVLFAGQRVATAAGCWLLSGWRPLREPAVAPAGELRVTLDRLKRYSGGVTASRVVLSVGNNLDRPLIGGLAGDAALGLYQKSFEWSTMVARGVQQPLQQVVVSAACRLRDGEEGRYRHAFRRALSRVYLASMMPAAVGVVVPGELVRLLLGPRWDAATPVVRVLCAGAVVGVVAAPTKWLFLIEGDSRRQVLWSVGSAVTGAACVSAGALLGAARAGGDAAVAVGVAQGFALAQLLVGLPGAAYATRRSKVRLADLLGPAAPALAAAVAAALAAAGLLSLLPGDPQDPSTAAARASAAGAVFALVGGAAWLLLARRERPAAGPAGDTLPRA</sequence>
<dbReference type="eggNOG" id="COG2244">
    <property type="taxonomic scope" value="Bacteria"/>
</dbReference>
<dbReference type="RefSeq" id="WP_014437340.1">
    <property type="nucleotide sequence ID" value="NC_017080.1"/>
</dbReference>
<comment type="similarity">
    <text evidence="2">Belongs to the polysaccharide synthase family.</text>
</comment>
<evidence type="ECO:0000256" key="3">
    <source>
        <dbReference type="ARBA" id="ARBA00022475"/>
    </source>
</evidence>
<evidence type="ECO:0000313" key="9">
    <source>
        <dbReference type="Proteomes" id="UP000007881"/>
    </source>
</evidence>
<dbReference type="Pfam" id="PF13440">
    <property type="entry name" value="Polysacc_synt_3"/>
    <property type="match status" value="1"/>
</dbReference>
<evidence type="ECO:0000313" key="8">
    <source>
        <dbReference type="EMBL" id="BAM04122.1"/>
    </source>
</evidence>
<dbReference type="InterPro" id="IPR050833">
    <property type="entry name" value="Poly_Biosynth_Transport"/>
</dbReference>
<keyword evidence="5 7" id="KW-1133">Transmembrane helix</keyword>
<feature type="transmembrane region" description="Helical" evidence="7">
    <location>
        <begin position="435"/>
        <end position="460"/>
    </location>
</feature>
<dbReference type="PANTHER" id="PTHR30250:SF10">
    <property type="entry name" value="LIPOPOLYSACCHARIDE BIOSYNTHESIS PROTEIN WZXC"/>
    <property type="match status" value="1"/>
</dbReference>
<feature type="transmembrane region" description="Helical" evidence="7">
    <location>
        <begin position="150"/>
        <end position="171"/>
    </location>
</feature>
<evidence type="ECO:0000256" key="6">
    <source>
        <dbReference type="ARBA" id="ARBA00023136"/>
    </source>
</evidence>
<organism evidence="8 9">
    <name type="scientific">Phycisphaera mikurensis (strain NBRC 102666 / KCTC 22515 / FYK2301M01)</name>
    <dbReference type="NCBI Taxonomy" id="1142394"/>
    <lineage>
        <taxon>Bacteria</taxon>
        <taxon>Pseudomonadati</taxon>
        <taxon>Planctomycetota</taxon>
        <taxon>Phycisphaerae</taxon>
        <taxon>Phycisphaerales</taxon>
        <taxon>Phycisphaeraceae</taxon>
        <taxon>Phycisphaera</taxon>
    </lineage>
</organism>
<dbReference type="HOGENOM" id="CLU_026911_5_1_0"/>
<feature type="transmembrane region" description="Helical" evidence="7">
    <location>
        <begin position="118"/>
        <end position="138"/>
    </location>
</feature>
<keyword evidence="3" id="KW-1003">Cell membrane</keyword>
<proteinExistence type="inferred from homology"/>
<evidence type="ECO:0000256" key="1">
    <source>
        <dbReference type="ARBA" id="ARBA00004651"/>
    </source>
</evidence>
<feature type="transmembrane region" description="Helical" evidence="7">
    <location>
        <begin position="20"/>
        <end position="41"/>
    </location>
</feature>
<feature type="transmembrane region" description="Helical" evidence="7">
    <location>
        <begin position="306"/>
        <end position="329"/>
    </location>
</feature>
<evidence type="ECO:0000256" key="5">
    <source>
        <dbReference type="ARBA" id="ARBA00022989"/>
    </source>
</evidence>
<evidence type="ECO:0000256" key="7">
    <source>
        <dbReference type="SAM" id="Phobius"/>
    </source>
</evidence>
<dbReference type="PANTHER" id="PTHR30250">
    <property type="entry name" value="PST FAMILY PREDICTED COLANIC ACID TRANSPORTER"/>
    <property type="match status" value="1"/>
</dbReference>
<dbReference type="GO" id="GO:0005886">
    <property type="term" value="C:plasma membrane"/>
    <property type="evidence" value="ECO:0007669"/>
    <property type="project" value="UniProtKB-SubCell"/>
</dbReference>
<evidence type="ECO:0000256" key="2">
    <source>
        <dbReference type="ARBA" id="ARBA00007430"/>
    </source>
</evidence>
<feature type="transmembrane region" description="Helical" evidence="7">
    <location>
        <begin position="335"/>
        <end position="358"/>
    </location>
</feature>
<keyword evidence="6 7" id="KW-0472">Membrane</keyword>
<dbReference type="STRING" id="1142394.PSMK_19630"/>
<comment type="subcellular location">
    <subcellularLocation>
        <location evidence="1">Cell membrane</location>
        <topology evidence="1">Multi-pass membrane protein</topology>
    </subcellularLocation>
</comment>
<protein>
    <submittedName>
        <fullName evidence="8">Putative polysaccharide biosynthesis protein</fullName>
    </submittedName>
</protein>
<dbReference type="AlphaFoldDB" id="I0IFT4"/>
<feature type="transmembrane region" description="Helical" evidence="7">
    <location>
        <begin position="94"/>
        <end position="112"/>
    </location>
</feature>
<keyword evidence="4 7" id="KW-0812">Transmembrane</keyword>
<dbReference type="EMBL" id="AP012338">
    <property type="protein sequence ID" value="BAM04122.1"/>
    <property type="molecule type" value="Genomic_DNA"/>
</dbReference>